<evidence type="ECO:0000313" key="2">
    <source>
        <dbReference type="EMBL" id="GEU55370.1"/>
    </source>
</evidence>
<gene>
    <name evidence="2" type="ORF">Tci_027348</name>
</gene>
<accession>A0A6L2L2Q0</accession>
<organism evidence="2">
    <name type="scientific">Tanacetum cinerariifolium</name>
    <name type="common">Dalmatian daisy</name>
    <name type="synonym">Chrysanthemum cinerariifolium</name>
    <dbReference type="NCBI Taxonomy" id="118510"/>
    <lineage>
        <taxon>Eukaryota</taxon>
        <taxon>Viridiplantae</taxon>
        <taxon>Streptophyta</taxon>
        <taxon>Embryophyta</taxon>
        <taxon>Tracheophyta</taxon>
        <taxon>Spermatophyta</taxon>
        <taxon>Magnoliopsida</taxon>
        <taxon>eudicotyledons</taxon>
        <taxon>Gunneridae</taxon>
        <taxon>Pentapetalae</taxon>
        <taxon>asterids</taxon>
        <taxon>campanulids</taxon>
        <taxon>Asterales</taxon>
        <taxon>Asteraceae</taxon>
        <taxon>Asteroideae</taxon>
        <taxon>Anthemideae</taxon>
        <taxon>Anthemidinae</taxon>
        <taxon>Tanacetum</taxon>
    </lineage>
</organism>
<protein>
    <recommendedName>
        <fullName evidence="3">Reverse transcriptase domain-containing protein</fullName>
    </recommendedName>
</protein>
<evidence type="ECO:0000256" key="1">
    <source>
        <dbReference type="SAM" id="SignalP"/>
    </source>
</evidence>
<dbReference type="EMBL" id="BKCJ010003484">
    <property type="protein sequence ID" value="GEU55370.1"/>
    <property type="molecule type" value="Genomic_DNA"/>
</dbReference>
<evidence type="ECO:0008006" key="3">
    <source>
        <dbReference type="Google" id="ProtNLM"/>
    </source>
</evidence>
<feature type="chain" id="PRO_5027003163" description="Reverse transcriptase domain-containing protein" evidence="1">
    <location>
        <begin position="16"/>
        <end position="142"/>
    </location>
</feature>
<sequence>MLWMWRAVRYTFVLSLSYPPLPLPSPLTTSPTDTGAPLGYRAAWIKLRALLLSTSRKTKIPKADMLPRMRACLSTPAPGFETSYRIIDTWNKIVDTLMEIAQTTLAGVNQRVTKHDTTIRQRTDEFEVRYEEAQDGRALPRA</sequence>
<feature type="signal peptide" evidence="1">
    <location>
        <begin position="1"/>
        <end position="15"/>
    </location>
</feature>
<dbReference type="AlphaFoldDB" id="A0A6L2L2Q0"/>
<keyword evidence="1" id="KW-0732">Signal</keyword>
<proteinExistence type="predicted"/>
<name>A0A6L2L2Q0_TANCI</name>
<comment type="caution">
    <text evidence="2">The sequence shown here is derived from an EMBL/GenBank/DDBJ whole genome shotgun (WGS) entry which is preliminary data.</text>
</comment>
<reference evidence="2" key="1">
    <citation type="journal article" date="2019" name="Sci. Rep.">
        <title>Draft genome of Tanacetum cinerariifolium, the natural source of mosquito coil.</title>
        <authorList>
            <person name="Yamashiro T."/>
            <person name="Shiraishi A."/>
            <person name="Satake H."/>
            <person name="Nakayama K."/>
        </authorList>
    </citation>
    <scope>NUCLEOTIDE SEQUENCE</scope>
</reference>